<keyword evidence="4" id="KW-1185">Reference proteome</keyword>
<evidence type="ECO:0000259" key="2">
    <source>
        <dbReference type="Pfam" id="PF14338"/>
    </source>
</evidence>
<dbReference type="Proteomes" id="UP000323439">
    <property type="component" value="Unassembled WGS sequence"/>
</dbReference>
<dbReference type="RefSeq" id="WP_149731934.1">
    <property type="nucleotide sequence ID" value="NZ_FMXB01000010.1"/>
</dbReference>
<dbReference type="GO" id="GO:0003677">
    <property type="term" value="F:DNA binding"/>
    <property type="evidence" value="ECO:0007669"/>
    <property type="project" value="InterPro"/>
</dbReference>
<dbReference type="PANTHER" id="PTHR30015:SF7">
    <property type="entry name" value="TYPE IV METHYL-DIRECTED RESTRICTION ENZYME ECOKMRR"/>
    <property type="match status" value="1"/>
</dbReference>
<dbReference type="Gene3D" id="3.40.1350.10">
    <property type="match status" value="1"/>
</dbReference>
<reference evidence="3 4" key="1">
    <citation type="submission" date="2016-10" db="EMBL/GenBank/DDBJ databases">
        <authorList>
            <person name="Varghese N."/>
            <person name="Submissions S."/>
        </authorList>
    </citation>
    <scope>NUCLEOTIDE SEQUENCE [LARGE SCALE GENOMIC DNA]</scope>
    <source>
        <strain evidence="3 4">DSM 16643</strain>
    </source>
</reference>
<organism evidence="3 4">
    <name type="scientific">Methanobrevibacter millerae</name>
    <dbReference type="NCBI Taxonomy" id="230361"/>
    <lineage>
        <taxon>Archaea</taxon>
        <taxon>Methanobacteriati</taxon>
        <taxon>Methanobacteriota</taxon>
        <taxon>Methanomada group</taxon>
        <taxon>Methanobacteria</taxon>
        <taxon>Methanobacteriales</taxon>
        <taxon>Methanobacteriaceae</taxon>
        <taxon>Methanobrevibacter</taxon>
    </lineage>
</organism>
<dbReference type="Pfam" id="PF04471">
    <property type="entry name" value="Mrr_cat"/>
    <property type="match status" value="1"/>
</dbReference>
<evidence type="ECO:0000259" key="1">
    <source>
        <dbReference type="Pfam" id="PF04471"/>
    </source>
</evidence>
<dbReference type="AlphaFoldDB" id="A0A1G5WG86"/>
<dbReference type="InterPro" id="IPR011335">
    <property type="entry name" value="Restrct_endonuc-II-like"/>
</dbReference>
<dbReference type="Pfam" id="PF14338">
    <property type="entry name" value="Mrr_N"/>
    <property type="match status" value="1"/>
</dbReference>
<dbReference type="EMBL" id="FMXB01000010">
    <property type="protein sequence ID" value="SDA57063.1"/>
    <property type="molecule type" value="Genomic_DNA"/>
</dbReference>
<evidence type="ECO:0000313" key="4">
    <source>
        <dbReference type="Proteomes" id="UP000323439"/>
    </source>
</evidence>
<dbReference type="InterPro" id="IPR025745">
    <property type="entry name" value="Mrr-like_N_dom"/>
</dbReference>
<feature type="domain" description="Restriction endonuclease type IV Mrr" evidence="1">
    <location>
        <begin position="146"/>
        <end position="268"/>
    </location>
</feature>
<dbReference type="OrthoDB" id="78441at2157"/>
<dbReference type="InterPro" id="IPR052906">
    <property type="entry name" value="Type_IV_Methyl-Rstrct_Enzyme"/>
</dbReference>
<dbReference type="SUPFAM" id="SSF52980">
    <property type="entry name" value="Restriction endonuclease-like"/>
    <property type="match status" value="1"/>
</dbReference>
<dbReference type="InterPro" id="IPR011856">
    <property type="entry name" value="tRNA_endonuc-like_dom_sf"/>
</dbReference>
<dbReference type="GO" id="GO:0015666">
    <property type="term" value="F:restriction endodeoxyribonuclease activity"/>
    <property type="evidence" value="ECO:0007669"/>
    <property type="project" value="TreeGrafter"/>
</dbReference>
<proteinExistence type="predicted"/>
<protein>
    <submittedName>
        <fullName evidence="3">Restriction system protein</fullName>
    </submittedName>
</protein>
<feature type="domain" description="Restriction system protein Mrr-like N-terminal" evidence="2">
    <location>
        <begin position="6"/>
        <end position="90"/>
    </location>
</feature>
<accession>A0A1G5WG86</accession>
<dbReference type="PANTHER" id="PTHR30015">
    <property type="entry name" value="MRR RESTRICTION SYSTEM PROTEIN"/>
    <property type="match status" value="1"/>
</dbReference>
<evidence type="ECO:0000313" key="3">
    <source>
        <dbReference type="EMBL" id="SDA57063.1"/>
    </source>
</evidence>
<dbReference type="GO" id="GO:0009307">
    <property type="term" value="P:DNA restriction-modification system"/>
    <property type="evidence" value="ECO:0007669"/>
    <property type="project" value="InterPro"/>
</dbReference>
<sequence>MTIPKYDELYDYVMGILADEKEYSVPLMDELIINQLYLTDEELNERNSNGQLVIKNRIGWARTYLKKAGLIESKRRSYCNITSLGLEVIEKNQNITNKILMNFDSFREFKSTKNNKQLKLVDIEDLIEETFNEYNNNLSKELLKKIQKIDNSIFKELTFKLLNKMGYFDFKSLEIEKNLSNLNETTGIIYQGKLCLDEVVIHIKHYNNEQEVDFDLLQRFIGVLFGQGINKGIFITNLKFTSNAIEYVNQQNNLNIVLIDGKKLADLMIEYDVGTFTFNKYEIKKIDDNYFIDE</sequence>
<name>A0A1G5WG86_9EURY</name>
<gene>
    <name evidence="3" type="ORF">SAMN02910315_01385</name>
</gene>
<dbReference type="InterPro" id="IPR007560">
    <property type="entry name" value="Restrct_endonuc_IV_Mrr"/>
</dbReference>